<dbReference type="InterPro" id="IPR005145">
    <property type="entry name" value="Sua5_C"/>
</dbReference>
<evidence type="ECO:0000256" key="9">
    <source>
        <dbReference type="ARBA" id="ARBA00022741"/>
    </source>
</evidence>
<evidence type="ECO:0000256" key="5">
    <source>
        <dbReference type="ARBA" id="ARBA00022490"/>
    </source>
</evidence>
<proteinExistence type="inferred from homology"/>
<dbReference type="Gene3D" id="3.40.50.11030">
    <property type="entry name" value="Threonylcarbamoyl-AMP synthase, C-terminal domain"/>
    <property type="match status" value="1"/>
</dbReference>
<evidence type="ECO:0000256" key="1">
    <source>
        <dbReference type="ARBA" id="ARBA00004496"/>
    </source>
</evidence>
<comment type="catalytic activity">
    <reaction evidence="12 13">
        <text>L-threonine + hydrogencarbonate + ATP = L-threonylcarbamoyladenylate + diphosphate + H2O</text>
        <dbReference type="Rhea" id="RHEA:36407"/>
        <dbReference type="ChEBI" id="CHEBI:15377"/>
        <dbReference type="ChEBI" id="CHEBI:17544"/>
        <dbReference type="ChEBI" id="CHEBI:30616"/>
        <dbReference type="ChEBI" id="CHEBI:33019"/>
        <dbReference type="ChEBI" id="CHEBI:57926"/>
        <dbReference type="ChEBI" id="CHEBI:73682"/>
        <dbReference type="EC" id="2.7.7.87"/>
    </reaction>
</comment>
<dbReference type="RefSeq" id="WP_188452196.1">
    <property type="nucleotide sequence ID" value="NZ_BMFS01000007.1"/>
</dbReference>
<dbReference type="InterPro" id="IPR017945">
    <property type="entry name" value="DHBP_synth_RibB-like_a/b_dom"/>
</dbReference>
<keyword evidence="16" id="KW-1185">Reference proteome</keyword>
<evidence type="ECO:0000256" key="6">
    <source>
        <dbReference type="ARBA" id="ARBA00022679"/>
    </source>
</evidence>
<keyword evidence="5 13" id="KW-0963">Cytoplasm</keyword>
<dbReference type="InterPro" id="IPR050156">
    <property type="entry name" value="TC-AMP_synthase_SUA5"/>
</dbReference>
<evidence type="ECO:0000256" key="2">
    <source>
        <dbReference type="ARBA" id="ARBA00007663"/>
    </source>
</evidence>
<dbReference type="EMBL" id="BMFS01000007">
    <property type="protein sequence ID" value="GGH01831.1"/>
    <property type="molecule type" value="Genomic_DNA"/>
</dbReference>
<evidence type="ECO:0000256" key="13">
    <source>
        <dbReference type="PIRNR" id="PIRNR004930"/>
    </source>
</evidence>
<dbReference type="InterPro" id="IPR038385">
    <property type="entry name" value="Sua5/YwlC_C"/>
</dbReference>
<evidence type="ECO:0000256" key="4">
    <source>
        <dbReference type="ARBA" id="ARBA00015492"/>
    </source>
</evidence>
<dbReference type="InterPro" id="IPR006070">
    <property type="entry name" value="Sua5-like_dom"/>
</dbReference>
<dbReference type="Proteomes" id="UP000648722">
    <property type="component" value="Unassembled WGS sequence"/>
</dbReference>
<dbReference type="Pfam" id="PF01300">
    <property type="entry name" value="Sua5_yciO_yrdC"/>
    <property type="match status" value="1"/>
</dbReference>
<dbReference type="NCBIfam" id="TIGR00057">
    <property type="entry name" value="L-threonylcarbamoyladenylate synthase"/>
    <property type="match status" value="1"/>
</dbReference>
<gene>
    <name evidence="15" type="ORF">GCM10007420_17500</name>
</gene>
<evidence type="ECO:0000313" key="15">
    <source>
        <dbReference type="EMBL" id="GGH01831.1"/>
    </source>
</evidence>
<reference evidence="16" key="1">
    <citation type="journal article" date="2019" name="Int. J. Syst. Evol. Microbiol.">
        <title>The Global Catalogue of Microorganisms (GCM) 10K type strain sequencing project: providing services to taxonomists for standard genome sequencing and annotation.</title>
        <authorList>
            <consortium name="The Broad Institute Genomics Platform"/>
            <consortium name="The Broad Institute Genome Sequencing Center for Infectious Disease"/>
            <person name="Wu L."/>
            <person name="Ma J."/>
        </authorList>
    </citation>
    <scope>NUCLEOTIDE SEQUENCE [LARGE SCALE GENOMIC DNA]</scope>
    <source>
        <strain evidence="16">CGMCC 1.12766</strain>
    </source>
</reference>
<comment type="subcellular location">
    <subcellularLocation>
        <location evidence="1 13">Cytoplasm</location>
    </subcellularLocation>
</comment>
<organism evidence="15 16">
    <name type="scientific">Glycocaulis albus</name>
    <dbReference type="NCBI Taxonomy" id="1382801"/>
    <lineage>
        <taxon>Bacteria</taxon>
        <taxon>Pseudomonadati</taxon>
        <taxon>Pseudomonadota</taxon>
        <taxon>Alphaproteobacteria</taxon>
        <taxon>Maricaulales</taxon>
        <taxon>Maricaulaceae</taxon>
        <taxon>Glycocaulis</taxon>
    </lineage>
</organism>
<evidence type="ECO:0000259" key="14">
    <source>
        <dbReference type="PROSITE" id="PS51163"/>
    </source>
</evidence>
<evidence type="ECO:0000256" key="11">
    <source>
        <dbReference type="ARBA" id="ARBA00029774"/>
    </source>
</evidence>
<dbReference type="EC" id="2.7.7.87" evidence="3 13"/>
<keyword evidence="6 13" id="KW-0808">Transferase</keyword>
<comment type="function">
    <text evidence="13">Required for the formation of a threonylcarbamoyl group on adenosine at position 37 (t(6)A37) in tRNAs that read codons beginning with adenine.</text>
</comment>
<keyword evidence="8 13" id="KW-0548">Nucleotidyltransferase</keyword>
<evidence type="ECO:0000256" key="8">
    <source>
        <dbReference type="ARBA" id="ARBA00022695"/>
    </source>
</evidence>
<dbReference type="PIRSF" id="PIRSF004930">
    <property type="entry name" value="Tln_factor_SUA5"/>
    <property type="match status" value="1"/>
</dbReference>
<name>A0ABQ1XSM3_9PROT</name>
<dbReference type="InterPro" id="IPR010923">
    <property type="entry name" value="T(6)A37_SUA5"/>
</dbReference>
<evidence type="ECO:0000256" key="10">
    <source>
        <dbReference type="ARBA" id="ARBA00022840"/>
    </source>
</evidence>
<evidence type="ECO:0000313" key="16">
    <source>
        <dbReference type="Proteomes" id="UP000648722"/>
    </source>
</evidence>
<keyword evidence="7 13" id="KW-0819">tRNA processing</keyword>
<dbReference type="Gene3D" id="3.90.870.10">
    <property type="entry name" value="DHBP synthase"/>
    <property type="match status" value="1"/>
</dbReference>
<sequence length="324" mass="33212">MSDTATAPTLPAHDAVNLDRAASLLADGALAAVPTETVYGLAADATSPAAIAALYAAKGRPRFNPLIAHVDGLERALELVELSPAAIKLARQVWPGPLTLVGRHRATSPVCDLARAGLDTLAVRWPDSPAMTGLVARLDRPLAAPSANRSGSISPTTAQHVADSLGDRIGLILDGGPCRVGLESTILADLPGGLVLLRAGALEAGRIEALTGTALQRASADTAIAAPGMLKSHYAPEAPLRLDVTQPAPAETYLAFGRWRGKAAAHVLDLSASGDLAEAAARLFAHLRTADALGRPIAVAPIPHDGLGEAINDRLARAAAPKDN</sequence>
<feature type="domain" description="YrdC-like" evidence="14">
    <location>
        <begin position="15"/>
        <end position="202"/>
    </location>
</feature>
<keyword evidence="9 13" id="KW-0547">Nucleotide-binding</keyword>
<accession>A0ABQ1XSM3</accession>
<protein>
    <recommendedName>
        <fullName evidence="4 13">Threonylcarbamoyl-AMP synthase</fullName>
        <shortName evidence="13">TC-AMP synthase</shortName>
        <ecNumber evidence="3 13">2.7.7.87</ecNumber>
    </recommendedName>
    <alternativeName>
        <fullName evidence="11 13">L-threonylcarbamoyladenylate synthase</fullName>
    </alternativeName>
</protein>
<evidence type="ECO:0000256" key="12">
    <source>
        <dbReference type="ARBA" id="ARBA00048366"/>
    </source>
</evidence>
<dbReference type="PANTHER" id="PTHR17490">
    <property type="entry name" value="SUA5"/>
    <property type="match status" value="1"/>
</dbReference>
<evidence type="ECO:0000256" key="3">
    <source>
        <dbReference type="ARBA" id="ARBA00012584"/>
    </source>
</evidence>
<keyword evidence="10 13" id="KW-0067">ATP-binding</keyword>
<dbReference type="Pfam" id="PF03481">
    <property type="entry name" value="Sua5_C"/>
    <property type="match status" value="1"/>
</dbReference>
<dbReference type="PROSITE" id="PS51163">
    <property type="entry name" value="YRDC"/>
    <property type="match status" value="1"/>
</dbReference>
<evidence type="ECO:0000256" key="7">
    <source>
        <dbReference type="ARBA" id="ARBA00022694"/>
    </source>
</evidence>
<comment type="caution">
    <text evidence="15">The sequence shown here is derived from an EMBL/GenBank/DDBJ whole genome shotgun (WGS) entry which is preliminary data.</text>
</comment>
<comment type="similarity">
    <text evidence="2 13">Belongs to the SUA5 family.</text>
</comment>
<dbReference type="PANTHER" id="PTHR17490:SF16">
    <property type="entry name" value="THREONYLCARBAMOYL-AMP SYNTHASE"/>
    <property type="match status" value="1"/>
</dbReference>
<dbReference type="SUPFAM" id="SSF55821">
    <property type="entry name" value="YrdC/RibB"/>
    <property type="match status" value="1"/>
</dbReference>